<dbReference type="Proteomes" id="UP000320055">
    <property type="component" value="Unassembled WGS sequence"/>
</dbReference>
<dbReference type="EMBL" id="CAACVJ010000433">
    <property type="protein sequence ID" value="VEP16718.1"/>
    <property type="molecule type" value="Genomic_DNA"/>
</dbReference>
<organism evidence="1 2">
    <name type="scientific">Hyella patelloides LEGE 07179</name>
    <dbReference type="NCBI Taxonomy" id="945734"/>
    <lineage>
        <taxon>Bacteria</taxon>
        <taxon>Bacillati</taxon>
        <taxon>Cyanobacteriota</taxon>
        <taxon>Cyanophyceae</taxon>
        <taxon>Pleurocapsales</taxon>
        <taxon>Hyellaceae</taxon>
        <taxon>Hyella</taxon>
    </lineage>
</organism>
<dbReference type="AlphaFoldDB" id="A0A563VZ35"/>
<evidence type="ECO:0000313" key="1">
    <source>
        <dbReference type="EMBL" id="VEP16718.1"/>
    </source>
</evidence>
<name>A0A563VZ35_9CYAN</name>
<dbReference type="RefSeq" id="WP_186376281.1">
    <property type="nucleotide sequence ID" value="NZ_LR214223.1"/>
</dbReference>
<evidence type="ECO:0000313" key="2">
    <source>
        <dbReference type="Proteomes" id="UP000320055"/>
    </source>
</evidence>
<sequence length="46" mass="5068">MPLIWFDACFIHDRISWFENETALPKVGGLGGLGGLNQLALPNKIN</sequence>
<gene>
    <name evidence="1" type="ORF">H1P_4890003</name>
</gene>
<proteinExistence type="predicted"/>
<reference evidence="1 2" key="1">
    <citation type="submission" date="2019-01" db="EMBL/GenBank/DDBJ databases">
        <authorList>
            <person name="Brito A."/>
        </authorList>
    </citation>
    <scope>NUCLEOTIDE SEQUENCE [LARGE SCALE GENOMIC DNA]</scope>
    <source>
        <strain evidence="1">1</strain>
    </source>
</reference>
<keyword evidence="2" id="KW-1185">Reference proteome</keyword>
<protein>
    <submittedName>
        <fullName evidence="1">Uncharacterized protein</fullName>
    </submittedName>
</protein>
<accession>A0A563VZ35</accession>